<evidence type="ECO:0008006" key="3">
    <source>
        <dbReference type="Google" id="ProtNLM"/>
    </source>
</evidence>
<evidence type="ECO:0000313" key="1">
    <source>
        <dbReference type="EMBL" id="NHZ42116.1"/>
    </source>
</evidence>
<dbReference type="RefSeq" id="WP_167077855.1">
    <property type="nucleotide sequence ID" value="NZ_VVIW01000010.1"/>
</dbReference>
<protein>
    <recommendedName>
        <fullName evidence="3">Transmembrane protein</fullName>
    </recommendedName>
</protein>
<proteinExistence type="predicted"/>
<name>A0ABX0M4H1_9BURK</name>
<gene>
    <name evidence="1" type="ORF">F1609_18355</name>
</gene>
<dbReference type="Proteomes" id="UP000819052">
    <property type="component" value="Unassembled WGS sequence"/>
</dbReference>
<evidence type="ECO:0000313" key="2">
    <source>
        <dbReference type="Proteomes" id="UP000819052"/>
    </source>
</evidence>
<accession>A0ABX0M4H1</accession>
<organism evidence="1 2">
    <name type="scientific">Massilia aquatica</name>
    <dbReference type="NCBI Taxonomy" id="2609000"/>
    <lineage>
        <taxon>Bacteria</taxon>
        <taxon>Pseudomonadati</taxon>
        <taxon>Pseudomonadota</taxon>
        <taxon>Betaproteobacteria</taxon>
        <taxon>Burkholderiales</taxon>
        <taxon>Oxalobacteraceae</taxon>
        <taxon>Telluria group</taxon>
        <taxon>Massilia</taxon>
    </lineage>
</organism>
<comment type="caution">
    <text evidence="1">The sequence shown here is derived from an EMBL/GenBank/DDBJ whole genome shotgun (WGS) entry which is preliminary data.</text>
</comment>
<keyword evidence="2" id="KW-1185">Reference proteome</keyword>
<dbReference type="EMBL" id="VVIW01000010">
    <property type="protein sequence ID" value="NHZ42116.1"/>
    <property type="molecule type" value="Genomic_DNA"/>
</dbReference>
<sequence>MVRLAVGALVVTGISLGLGVLYTKGIVVETTPDSFAVRANMPVFEIKNSKMNVRMAPTPAKWPEETATIYRAASYGVPVKVKLQSTRGIVFFDVVGLSAEGDFLIPCDSARTCRSILQAVQMDVPEQLSSAAINPL</sequence>
<reference evidence="1 2" key="1">
    <citation type="submission" date="2019-09" db="EMBL/GenBank/DDBJ databases">
        <title>Taxonomy of Antarctic Massilia spp.: description of Massilia rubra sp. nov., Massilia aquatica sp. nov., Massilia mucilaginosa sp. nov., Massilia frigida sp. nov. isolated from streams, lakes and regoliths.</title>
        <authorList>
            <person name="Holochova P."/>
            <person name="Sedlacek I."/>
            <person name="Kralova S."/>
            <person name="Maslanova I."/>
            <person name="Busse H.-J."/>
            <person name="Stankova E."/>
            <person name="Vrbovska V."/>
            <person name="Kovarovic V."/>
            <person name="Bartak M."/>
            <person name="Svec P."/>
            <person name="Pantucek R."/>
        </authorList>
    </citation>
    <scope>NUCLEOTIDE SEQUENCE [LARGE SCALE GENOMIC DNA]</scope>
    <source>
        <strain evidence="1 2">CCM 8693</strain>
    </source>
</reference>